<sequence length="1143" mass="126167">MWSKLSHALKRSDEGGDSASASASTDVLSRVYEQHPNLSVFHNVHDENDIHEHTEQRPPSPPSSPSKKRSMLKRMSKVGDDSGSLRLIPKKVKSHLHLRSNPSQASLPRISTDTARPSLDSITTPATATGSVRSILRDPKTPGTGQNVRFFSRDAYKPVAPSPDTSMEPDPLSFADRLNKANIEHVPSSRPTVMELFSPPPLKDDASSFMAPFPPPLDMSNLFDMSQEHDLPIIPHGLKTPLLDSAIELDDTEVLSKNHSTPLKPPHDRSISFSFGQTVFHSMPKASDPSPDSSMEHDADASQKKPNQNRNRALSDTVFQSMIKAAKQSHPEADINDMSSPSLLVSPEPDPFRANATTYYTPQTMIPPTPPQGAPAHTRSASREEDLIWSLRTQLALQQELNAQYEIDLSARDELVRTLETRLDAAERENEKRRGVLRGWKKKAAELDKMCRRLEEQVEEGRMESVERSVMDEASGEALRQLHRQISQLEREKGDLEAKVEDRVKQEVEAQIVERVKEMDAEIHEMKESLRRKEESEKALKAGIKEAKEQMGAMVFADGDQRLSWAGEKSGLEREKEELIVALETAQSELDAARSQLEEAQSELTSTHSELATARSEHAVLQSELEAQWSLTERHGEEQKRLQAEALERAAEADTLKIEVEGQKATSNALKAEVEALRTEIHTLEEEAETLHAEAHERTAEIQQLEEKITGMEEEWNETENHKADIEAELQEVADARDVAERERDELNTQLQDEQEHAADLTQALQERESQLTSLESKVTSADSERQFALENVSRLESNIKERDAEIQSLSSRVRSREAEAEALREELSTLRREYTRLLNEHEREVEDARSQSTSAHSQLEDLLKEKAQSDMSLGSSQEQVHALKEEVERLRRQVHELQQASADKEVVIMQLTKRSVRDREDLSGLNIALDSKQQELELVKRRLGVRGTGGSTPAQPSKVASRRDSSIFATPSTGGSRPPSAMSDTGSERKAGADSGSERKDSAPRASAAALGKSVRMNLGTSVSGTGKMGPPATKVSRPSMGLGGTPTPAPGRIPSTLGLRRASSASANNITGGTGSVNGTPIGTKTAGKTPIKRPSAPSSLNQSQTRTPVQGRRISVSSSVLSEVDEKENVMTTPKNAVPA</sequence>
<protein>
    <submittedName>
        <fullName evidence="1">Uncharacterized protein</fullName>
    </submittedName>
</protein>
<comment type="caution">
    <text evidence="1">The sequence shown here is derived from an EMBL/GenBank/DDBJ whole genome shotgun (WGS) entry which is preliminary data.</text>
</comment>
<evidence type="ECO:0000313" key="1">
    <source>
        <dbReference type="EMBL" id="KAH7910563.1"/>
    </source>
</evidence>
<gene>
    <name evidence="1" type="ORF">BJ138DRAFT_1113986</name>
</gene>
<keyword evidence="2" id="KW-1185">Reference proteome</keyword>
<reference evidence="1" key="1">
    <citation type="journal article" date="2021" name="New Phytol.">
        <title>Evolutionary innovations through gain and loss of genes in the ectomycorrhizal Boletales.</title>
        <authorList>
            <person name="Wu G."/>
            <person name="Miyauchi S."/>
            <person name="Morin E."/>
            <person name="Kuo A."/>
            <person name="Drula E."/>
            <person name="Varga T."/>
            <person name="Kohler A."/>
            <person name="Feng B."/>
            <person name="Cao Y."/>
            <person name="Lipzen A."/>
            <person name="Daum C."/>
            <person name="Hundley H."/>
            <person name="Pangilinan J."/>
            <person name="Johnson J."/>
            <person name="Barry K."/>
            <person name="LaButti K."/>
            <person name="Ng V."/>
            <person name="Ahrendt S."/>
            <person name="Min B."/>
            <person name="Choi I.G."/>
            <person name="Park H."/>
            <person name="Plett J.M."/>
            <person name="Magnuson J."/>
            <person name="Spatafora J.W."/>
            <person name="Nagy L.G."/>
            <person name="Henrissat B."/>
            <person name="Grigoriev I.V."/>
            <person name="Yang Z.L."/>
            <person name="Xu J."/>
            <person name="Martin F.M."/>
        </authorList>
    </citation>
    <scope>NUCLEOTIDE SEQUENCE</scope>
    <source>
        <strain evidence="1">ATCC 28755</strain>
    </source>
</reference>
<organism evidence="1 2">
    <name type="scientific">Hygrophoropsis aurantiaca</name>
    <dbReference type="NCBI Taxonomy" id="72124"/>
    <lineage>
        <taxon>Eukaryota</taxon>
        <taxon>Fungi</taxon>
        <taxon>Dikarya</taxon>
        <taxon>Basidiomycota</taxon>
        <taxon>Agaricomycotina</taxon>
        <taxon>Agaricomycetes</taxon>
        <taxon>Agaricomycetidae</taxon>
        <taxon>Boletales</taxon>
        <taxon>Coniophorineae</taxon>
        <taxon>Hygrophoropsidaceae</taxon>
        <taxon>Hygrophoropsis</taxon>
    </lineage>
</organism>
<dbReference type="Proteomes" id="UP000790377">
    <property type="component" value="Unassembled WGS sequence"/>
</dbReference>
<evidence type="ECO:0000313" key="2">
    <source>
        <dbReference type="Proteomes" id="UP000790377"/>
    </source>
</evidence>
<accession>A0ACB8ABQ7</accession>
<name>A0ACB8ABQ7_9AGAM</name>
<dbReference type="EMBL" id="MU267708">
    <property type="protein sequence ID" value="KAH7910563.1"/>
    <property type="molecule type" value="Genomic_DNA"/>
</dbReference>
<proteinExistence type="predicted"/>